<keyword evidence="2" id="KW-1185">Reference proteome</keyword>
<dbReference type="Proteomes" id="UP000009342">
    <property type="component" value="Unassembled WGS sequence"/>
</dbReference>
<reference evidence="2" key="1">
    <citation type="journal article" date="2012" name="PLoS ONE">
        <title>Comparative analysis of genome sequences covering the seven cronobacter species.</title>
        <authorList>
            <person name="Joseph S."/>
            <person name="Desai P."/>
            <person name="Ji Y."/>
            <person name="Cummings C.A."/>
            <person name="Shih R."/>
            <person name="Degoricija L."/>
            <person name="Rico A."/>
            <person name="Brzoska P."/>
            <person name="Hamby S.E."/>
            <person name="Masood N."/>
            <person name="Hariri S."/>
            <person name="Sonbol H."/>
            <person name="Chuzhanova N."/>
            <person name="McClelland M."/>
            <person name="Furtado M.R."/>
            <person name="Forsythe S.J."/>
        </authorList>
    </citation>
    <scope>NUCLEOTIDE SEQUENCE [LARGE SCALE GENOMIC DNA]</scope>
    <source>
        <strain evidence="2">1210</strain>
    </source>
</reference>
<evidence type="ECO:0000313" key="2">
    <source>
        <dbReference type="Proteomes" id="UP000009342"/>
    </source>
</evidence>
<accession>A0ABP1W635</accession>
<evidence type="ECO:0000313" key="1">
    <source>
        <dbReference type="EMBL" id="CCJ80804.1"/>
    </source>
</evidence>
<comment type="caution">
    <text evidence="1">The sequence shown here is derived from an EMBL/GenBank/DDBJ whole genome shotgun (WGS) entry which is preliminary data.</text>
</comment>
<gene>
    <name evidence="1" type="ORF">BN134_1529</name>
</gene>
<dbReference type="EMBL" id="CAKZ01000073">
    <property type="protein sequence ID" value="CCJ80804.1"/>
    <property type="molecule type" value="Genomic_DNA"/>
</dbReference>
<protein>
    <submittedName>
        <fullName evidence="1">Uncharacterized protein</fullName>
    </submittedName>
</protein>
<name>A0ABP1W635_9ENTR</name>
<organism evidence="1 2">
    <name type="scientific">Cronobacter dublinensis 1210</name>
    <dbReference type="NCBI Taxonomy" id="1208656"/>
    <lineage>
        <taxon>Bacteria</taxon>
        <taxon>Pseudomonadati</taxon>
        <taxon>Pseudomonadota</taxon>
        <taxon>Gammaproteobacteria</taxon>
        <taxon>Enterobacterales</taxon>
        <taxon>Enterobacteriaceae</taxon>
        <taxon>Cronobacter</taxon>
    </lineage>
</organism>
<proteinExistence type="predicted"/>
<sequence length="315" mass="35736">MQNGFRLVLAPALHQEISLPVAPFVFLFRLHRQARKPGVQPAAIARTERHTHPALNQRGRFRTHNGVVAPAGLLGGHVTAHEAPRHDIAQLLRLRVVQLLRLNKRRDHQPGVFRIFAGDACERHCRHLTGEVGRADAAHKRHHAIGIVCETHQRAADGLVIRRQLTGQRTHQPRVALFHRETNTLKVSQRILRAGSTPRRKKTIARCGQVFAGLPEIFRALPRALRVAGVKFRVVVIALRLGATRRLRAEGEKAAPVFAARQFIHKARGERTRRRQRRVRLNKLLHRECWLIHQVIGELAVLQIGIERIGLQRGH</sequence>